<sequence>MQKQYLKLCAEFEQREQAENDVDPLTAFNTPA</sequence>
<evidence type="ECO:0000313" key="1">
    <source>
        <dbReference type="EMBL" id="DAE08753.1"/>
    </source>
</evidence>
<protein>
    <submittedName>
        <fullName evidence="1">Uncharacterized protein</fullName>
    </submittedName>
</protein>
<organism evidence="1">
    <name type="scientific">Myoviridae sp. ctLjW1</name>
    <dbReference type="NCBI Taxonomy" id="2825084"/>
    <lineage>
        <taxon>Viruses</taxon>
        <taxon>Duplodnaviria</taxon>
        <taxon>Heunggongvirae</taxon>
        <taxon>Uroviricota</taxon>
        <taxon>Caudoviricetes</taxon>
    </lineage>
</organism>
<reference evidence="1" key="1">
    <citation type="journal article" date="2021" name="Proc. Natl. Acad. Sci. U.S.A.">
        <title>A Catalog of Tens of Thousands of Viruses from Human Metagenomes Reveals Hidden Associations with Chronic Diseases.</title>
        <authorList>
            <person name="Tisza M.J."/>
            <person name="Buck C.B."/>
        </authorList>
    </citation>
    <scope>NUCLEOTIDE SEQUENCE</scope>
    <source>
        <strain evidence="1">CtLjW1</strain>
    </source>
</reference>
<name>A0A8S5PQN5_9CAUD</name>
<proteinExistence type="predicted"/>
<accession>A0A8S5PQN5</accession>
<dbReference type="EMBL" id="BK015474">
    <property type="protein sequence ID" value="DAE08753.1"/>
    <property type="molecule type" value="Genomic_DNA"/>
</dbReference>